<feature type="region of interest" description="Disordered" evidence="1">
    <location>
        <begin position="559"/>
        <end position="584"/>
    </location>
</feature>
<reference evidence="2" key="1">
    <citation type="submission" date="2023-07" db="EMBL/GenBank/DDBJ databases">
        <title>Black Yeasts Isolated from many extreme environments.</title>
        <authorList>
            <person name="Coleine C."/>
            <person name="Stajich J.E."/>
            <person name="Selbmann L."/>
        </authorList>
    </citation>
    <scope>NUCLEOTIDE SEQUENCE</scope>
    <source>
        <strain evidence="2">CCFEE 5485</strain>
    </source>
</reference>
<comment type="caution">
    <text evidence="2">The sequence shown here is derived from an EMBL/GenBank/DDBJ whole genome shotgun (WGS) entry which is preliminary data.</text>
</comment>
<feature type="compositionally biased region" description="Basic and acidic residues" evidence="1">
    <location>
        <begin position="294"/>
        <end position="304"/>
    </location>
</feature>
<evidence type="ECO:0000313" key="3">
    <source>
        <dbReference type="Proteomes" id="UP001274830"/>
    </source>
</evidence>
<keyword evidence="3" id="KW-1185">Reference proteome</keyword>
<feature type="compositionally biased region" description="Polar residues" evidence="1">
    <location>
        <begin position="283"/>
        <end position="293"/>
    </location>
</feature>
<accession>A0AAE0WTC0</accession>
<feature type="region of interest" description="Disordered" evidence="1">
    <location>
        <begin position="425"/>
        <end position="465"/>
    </location>
</feature>
<sequence>MADIAQWRRMIQPTRSRTPALEPDILDDAATPVTPKRGLKPKFSSYFTQLAGVPEIDLPFGSSIDDLMPPQLPIWPEDEPYPQPNAEGLIDSIMCRLMSDPYGMLDPRFNGMILQIFESYRAALDEKTLLQAQLDDLTRGRRSMVHSLQQAQKQWAGERQAYKAEIKRLEVLIANGAGGLAEVTLARQSSQLTQHENIRRSQQIDASLQSVFDSLERANRLHEKAWSSQRAVFRPQPVSPSANMKRLSQQLMAYDGVDDCKDDSLVETIPRPSSSVRGHVRFNQPQQLSSETHLQPDSRCRSVSEPKTSLSVETMSTFSCLGDLLPDEASGTASEQLSTPSKDTKKSTKATAGLHKQPSLIAKASGLLHRLMPQSHSTDTRHFSFEAGEEALTLVPAGILGKSASLPSLTEQPQRAVMPMLSPVAQSTTTSTTMSDTKRASRIPTPIHTGKSMARPRKERDTSSSDLLWPLCGQPIEELQGAPSNLPESCPGGMSPSFFSSNVPLDGVGTKELLRSVRGNAFANAAFATRHNSNLKRSYESSQVKRCMQLYGPQLDHLASSMNESTKENVPPLDLDREYEVERS</sequence>
<protein>
    <submittedName>
        <fullName evidence="2">Uncharacterized protein</fullName>
    </submittedName>
</protein>
<feature type="compositionally biased region" description="Basic and acidic residues" evidence="1">
    <location>
        <begin position="574"/>
        <end position="584"/>
    </location>
</feature>
<dbReference type="EMBL" id="JAUTXT010000007">
    <property type="protein sequence ID" value="KAK3677234.1"/>
    <property type="molecule type" value="Genomic_DNA"/>
</dbReference>
<organism evidence="2 3">
    <name type="scientific">Recurvomyces mirabilis</name>
    <dbReference type="NCBI Taxonomy" id="574656"/>
    <lineage>
        <taxon>Eukaryota</taxon>
        <taxon>Fungi</taxon>
        <taxon>Dikarya</taxon>
        <taxon>Ascomycota</taxon>
        <taxon>Pezizomycotina</taxon>
        <taxon>Dothideomycetes</taxon>
        <taxon>Dothideomycetidae</taxon>
        <taxon>Mycosphaerellales</taxon>
        <taxon>Teratosphaeriaceae</taxon>
        <taxon>Recurvomyces</taxon>
    </lineage>
</organism>
<name>A0AAE0WTC0_9PEZI</name>
<feature type="region of interest" description="Disordered" evidence="1">
    <location>
        <begin position="263"/>
        <end position="308"/>
    </location>
</feature>
<evidence type="ECO:0000256" key="1">
    <source>
        <dbReference type="SAM" id="MobiDB-lite"/>
    </source>
</evidence>
<proteinExistence type="predicted"/>
<dbReference type="Proteomes" id="UP001274830">
    <property type="component" value="Unassembled WGS sequence"/>
</dbReference>
<gene>
    <name evidence="2" type="ORF">LTR78_002772</name>
</gene>
<dbReference type="AlphaFoldDB" id="A0AAE0WTC0"/>
<feature type="region of interest" description="Disordered" evidence="1">
    <location>
        <begin position="329"/>
        <end position="358"/>
    </location>
</feature>
<evidence type="ECO:0000313" key="2">
    <source>
        <dbReference type="EMBL" id="KAK3677234.1"/>
    </source>
</evidence>